<dbReference type="SUPFAM" id="SSF103473">
    <property type="entry name" value="MFS general substrate transporter"/>
    <property type="match status" value="1"/>
</dbReference>
<evidence type="ECO:0000256" key="1">
    <source>
        <dbReference type="SAM" id="Phobius"/>
    </source>
</evidence>
<keyword evidence="1" id="KW-1133">Transmembrane helix</keyword>
<dbReference type="InterPro" id="IPR036259">
    <property type="entry name" value="MFS_trans_sf"/>
</dbReference>
<dbReference type="EMBL" id="CAUYUJ010017562">
    <property type="protein sequence ID" value="CAK0875831.1"/>
    <property type="molecule type" value="Genomic_DNA"/>
</dbReference>
<feature type="transmembrane region" description="Helical" evidence="1">
    <location>
        <begin position="112"/>
        <end position="136"/>
    </location>
</feature>
<comment type="caution">
    <text evidence="2">The sequence shown here is derived from an EMBL/GenBank/DDBJ whole genome shotgun (WGS) entry which is preliminary data.</text>
</comment>
<dbReference type="Proteomes" id="UP001189429">
    <property type="component" value="Unassembled WGS sequence"/>
</dbReference>
<name>A0ABN9VQU5_9DINO</name>
<dbReference type="PANTHER" id="PTHR23525">
    <property type="entry name" value="TRANSPORTER, PUTATIVE-RELATED"/>
    <property type="match status" value="1"/>
</dbReference>
<keyword evidence="1" id="KW-0472">Membrane</keyword>
<gene>
    <name evidence="2" type="ORF">PCOR1329_LOCUS60399</name>
</gene>
<proteinExistence type="predicted"/>
<feature type="transmembrane region" description="Helical" evidence="1">
    <location>
        <begin position="20"/>
        <end position="40"/>
    </location>
</feature>
<keyword evidence="1" id="KW-0812">Transmembrane</keyword>
<keyword evidence="3" id="KW-1185">Reference proteome</keyword>
<evidence type="ECO:0008006" key="4">
    <source>
        <dbReference type="Google" id="ProtNLM"/>
    </source>
</evidence>
<accession>A0ABN9VQU5</accession>
<feature type="transmembrane region" description="Helical" evidence="1">
    <location>
        <begin position="234"/>
        <end position="256"/>
    </location>
</feature>
<evidence type="ECO:0000313" key="3">
    <source>
        <dbReference type="Proteomes" id="UP001189429"/>
    </source>
</evidence>
<evidence type="ECO:0000313" key="2">
    <source>
        <dbReference type="EMBL" id="CAK0875831.1"/>
    </source>
</evidence>
<organism evidence="2 3">
    <name type="scientific">Prorocentrum cordatum</name>
    <dbReference type="NCBI Taxonomy" id="2364126"/>
    <lineage>
        <taxon>Eukaryota</taxon>
        <taxon>Sar</taxon>
        <taxon>Alveolata</taxon>
        <taxon>Dinophyceae</taxon>
        <taxon>Prorocentrales</taxon>
        <taxon>Prorocentraceae</taxon>
        <taxon>Prorocentrum</taxon>
    </lineage>
</organism>
<feature type="transmembrane region" description="Helical" evidence="1">
    <location>
        <begin position="76"/>
        <end position="100"/>
    </location>
</feature>
<feature type="transmembrane region" description="Helical" evidence="1">
    <location>
        <begin position="148"/>
        <end position="174"/>
    </location>
</feature>
<sequence length="317" mass="33427">MQVGLLLGLRQNRWDNSLLRWVVSSGCLLWPGVVMCTLALRRLEPLEKTARRGAGSGSSFSDEELDRRVCRVKVRWWLAGTLEVQAVVTAIGAGMTVKYFPLFFKSDYHFSPIAICILNVVLPLCMSATVQVGIVISRRIGRLQASLLVHFLGTACLWSMSYCRSLPLVLPIFVLRGALMNSKVRGRWASMRWACFSAATADKGGGPKGGALFDVAPSAPRSGYIADASGDYRVTFAVTASIYTFSFLIMVPLLLICPADRPARAAADGPAAAQPTAAAPAGAGGAVARADAGVAAAAAAAPLLDGRGPPAGPRGPP</sequence>
<dbReference type="PANTHER" id="PTHR23525:SF1">
    <property type="entry name" value="NODULIN-LIKE DOMAIN-CONTAINING PROTEIN"/>
    <property type="match status" value="1"/>
</dbReference>
<reference evidence="2" key="1">
    <citation type="submission" date="2023-10" db="EMBL/GenBank/DDBJ databases">
        <authorList>
            <person name="Chen Y."/>
            <person name="Shah S."/>
            <person name="Dougan E. K."/>
            <person name="Thang M."/>
            <person name="Chan C."/>
        </authorList>
    </citation>
    <scope>NUCLEOTIDE SEQUENCE [LARGE SCALE GENOMIC DNA]</scope>
</reference>
<protein>
    <recommendedName>
        <fullName evidence="4">ADP,ATP carrier protein</fullName>
    </recommendedName>
</protein>